<dbReference type="OrthoDB" id="3525935at2759"/>
<dbReference type="Gene3D" id="3.30.40.10">
    <property type="entry name" value="Zinc/RING finger domain, C3HC4 (zinc finger)"/>
    <property type="match status" value="1"/>
</dbReference>
<dbReference type="SMART" id="SM00184">
    <property type="entry name" value="RING"/>
    <property type="match status" value="1"/>
</dbReference>
<dbReference type="PANTHER" id="PTHR45969">
    <property type="entry name" value="RING ZINC FINGER PROTEIN-RELATED"/>
    <property type="match status" value="1"/>
</dbReference>
<evidence type="ECO:0000256" key="1">
    <source>
        <dbReference type="ARBA" id="ARBA00022723"/>
    </source>
</evidence>
<accession>A0A8H2ZQ47</accession>
<evidence type="ECO:0000256" key="3">
    <source>
        <dbReference type="ARBA" id="ARBA00022833"/>
    </source>
</evidence>
<name>A0A8H2ZQ47_9HELO</name>
<comment type="caution">
    <text evidence="6">The sequence shown here is derived from an EMBL/GenBank/DDBJ whole genome shotgun (WGS) entry which is preliminary data.</text>
</comment>
<dbReference type="Proteomes" id="UP000624404">
    <property type="component" value="Unassembled WGS sequence"/>
</dbReference>
<evidence type="ECO:0000256" key="2">
    <source>
        <dbReference type="ARBA" id="ARBA00022771"/>
    </source>
</evidence>
<gene>
    <name evidence="6" type="ORF">SCLTRI_LOCUS7199</name>
</gene>
<evidence type="ECO:0000256" key="4">
    <source>
        <dbReference type="PROSITE-ProRule" id="PRU00175"/>
    </source>
</evidence>
<organism evidence="6 7">
    <name type="scientific">Sclerotinia trifoliorum</name>
    <dbReference type="NCBI Taxonomy" id="28548"/>
    <lineage>
        <taxon>Eukaryota</taxon>
        <taxon>Fungi</taxon>
        <taxon>Dikarya</taxon>
        <taxon>Ascomycota</taxon>
        <taxon>Pezizomycotina</taxon>
        <taxon>Leotiomycetes</taxon>
        <taxon>Helotiales</taxon>
        <taxon>Sclerotiniaceae</taxon>
        <taxon>Sclerotinia</taxon>
    </lineage>
</organism>
<sequence>MCISLYFHYTECDHRCRPIRPCQGDGSCCDNFVVETRLFIINSFCYECFMLPDPRVAQPVRCLRYQSEESMLDWMAECYRSWDVEAEFQDLRIRAPNLPRLPGHLHNPNFPLSNRIPVGLVPRESVILLVRDLYHRVLPDFWLRVIWGENPSPAKREWILYLEIVLAINAALPVLRDSISENLWEAGMGQQRTSFIAAEAFDPVALTLVDDEDCGLCREPLRDVEEQGVPVKTHCDHMFHQKCLEEYLEVSRNVDCPACRAELRGQNPATQDIQGRDQISEFLTSVMTPEQQTFPPEQPITEQYIQQLNADVEGNTDDRVAVEAQQEQQKVAELEESLNDPDDCELATMDNLSI</sequence>
<evidence type="ECO:0000259" key="5">
    <source>
        <dbReference type="PROSITE" id="PS50089"/>
    </source>
</evidence>
<protein>
    <submittedName>
        <fullName evidence="6">Ce60a0d1-3048-4334-a04f-caca67ab41c5-CDS</fullName>
    </submittedName>
</protein>
<keyword evidence="7" id="KW-1185">Reference proteome</keyword>
<evidence type="ECO:0000313" key="6">
    <source>
        <dbReference type="EMBL" id="CAD6447407.1"/>
    </source>
</evidence>
<keyword evidence="1" id="KW-0479">Metal-binding</keyword>
<proteinExistence type="predicted"/>
<keyword evidence="3" id="KW-0862">Zinc</keyword>
<dbReference type="Pfam" id="PF13639">
    <property type="entry name" value="zf-RING_2"/>
    <property type="match status" value="1"/>
</dbReference>
<dbReference type="PROSITE" id="PS50089">
    <property type="entry name" value="ZF_RING_2"/>
    <property type="match status" value="1"/>
</dbReference>
<dbReference type="InterPro" id="IPR001841">
    <property type="entry name" value="Znf_RING"/>
</dbReference>
<keyword evidence="2 4" id="KW-0863">Zinc-finger</keyword>
<evidence type="ECO:0000313" key="7">
    <source>
        <dbReference type="Proteomes" id="UP000624404"/>
    </source>
</evidence>
<dbReference type="EMBL" id="CAJHIA010000026">
    <property type="protein sequence ID" value="CAD6447407.1"/>
    <property type="molecule type" value="Genomic_DNA"/>
</dbReference>
<dbReference type="InterPro" id="IPR013083">
    <property type="entry name" value="Znf_RING/FYVE/PHD"/>
</dbReference>
<reference evidence="6" key="1">
    <citation type="submission" date="2020-10" db="EMBL/GenBank/DDBJ databases">
        <authorList>
            <person name="Kusch S."/>
        </authorList>
    </citation>
    <scope>NUCLEOTIDE SEQUENCE</scope>
    <source>
        <strain evidence="6">SwB9</strain>
    </source>
</reference>
<dbReference type="GO" id="GO:0016567">
    <property type="term" value="P:protein ubiquitination"/>
    <property type="evidence" value="ECO:0007669"/>
    <property type="project" value="TreeGrafter"/>
</dbReference>
<dbReference type="GO" id="GO:0061630">
    <property type="term" value="F:ubiquitin protein ligase activity"/>
    <property type="evidence" value="ECO:0007669"/>
    <property type="project" value="TreeGrafter"/>
</dbReference>
<dbReference type="GO" id="GO:0008270">
    <property type="term" value="F:zinc ion binding"/>
    <property type="evidence" value="ECO:0007669"/>
    <property type="project" value="UniProtKB-KW"/>
</dbReference>
<dbReference type="AlphaFoldDB" id="A0A8H2ZQ47"/>
<dbReference type="SUPFAM" id="SSF57850">
    <property type="entry name" value="RING/U-box"/>
    <property type="match status" value="1"/>
</dbReference>
<feature type="domain" description="RING-type" evidence="5">
    <location>
        <begin position="214"/>
        <end position="260"/>
    </location>
</feature>
<dbReference type="PANTHER" id="PTHR45969:SF69">
    <property type="entry name" value="FINGER DOMAIN PROTEIN, PUTATIVE (AFU_ORTHOLOGUE AFUA_3G12190)-RELATED"/>
    <property type="match status" value="1"/>
</dbReference>